<protein>
    <recommendedName>
        <fullName evidence="6">2-succinyl-5-enolpyruvyl-6-hydroxy-3-cyclohexene-1-carboxylate synthase</fullName>
        <shortName evidence="6">SEPHCHC synthase</shortName>
        <ecNumber evidence="6">2.2.1.9</ecNumber>
    </recommendedName>
    <alternativeName>
        <fullName evidence="6">Menaquinone biosynthesis protein MenD</fullName>
    </alternativeName>
</protein>
<comment type="similarity">
    <text evidence="6">Belongs to the TPP enzyme family. MenD subfamily.</text>
</comment>
<dbReference type="HAMAP" id="MF_01659">
    <property type="entry name" value="MenD"/>
    <property type="match status" value="1"/>
</dbReference>
<dbReference type="PANTHER" id="PTHR42916:SF1">
    <property type="entry name" value="PROTEIN PHYLLO, CHLOROPLASTIC"/>
    <property type="match status" value="1"/>
</dbReference>
<dbReference type="Gene3D" id="3.40.50.1220">
    <property type="entry name" value="TPP-binding domain"/>
    <property type="match status" value="1"/>
</dbReference>
<comment type="caution">
    <text evidence="8">The sequence shown here is derived from an EMBL/GenBank/DDBJ whole genome shotgun (WGS) entry which is preliminary data.</text>
</comment>
<comment type="cofactor">
    <cofactor evidence="6">
        <name>thiamine diphosphate</name>
        <dbReference type="ChEBI" id="CHEBI:58937"/>
    </cofactor>
    <text evidence="6">Binds 1 thiamine pyrophosphate per subunit.</text>
</comment>
<dbReference type="KEGG" id="mart:BTR34_14985"/>
<sequence>MKYSLIPTAQTVVQHCQANDISNIVISPGSRNAPLTIAFAENPFFSCFSIVDERCAAFFALGMAQQLKKPVVVLCTSGSALLNYYPAIAEAYFSNIPLIVISADRPIYKVGIGDGQTINQKNVYENHIGYSANLKQDVTHSTDKITQYKPDWIKNRDVLTVQNEVQKFNDNELNNVLNTAITGNYPVHINVPFEEPLYKTIAKLTVHPNIQPIYKKEIQLPSLNFEKNIWNTSKRKMVLVGVNTPNSIAENIILNLANDPSVIVLTETTSNLYHPNFFNSIDSIIAPIELNDANENLFESLKPDVLITFGGLIVSKKVKAFLRTYSPKHHWHIDGTNPNDTFFCLKKHIKTSVNSFFGIMYNNSVEVKSNYFSFWNRKRNYYVLKRAEYVNEIPFSDFAVFNSVLQAIPNNYLLQLANSSTIRYTQLFDLNSSLTVNCNRGTSGIDGSTSTAIGASIVSKTPTLFITGDLSFFYDSNALWNDYVRNDFRIIVINNKGGGIFRILPGKENNEVFEKFFETRHNLNAQQLCSMFGFHYAMADCGEKLDKEMTLFFKDSGQPKLLEIVTPSLINDKILIDYFRFIS</sequence>
<dbReference type="GO" id="GO:0000287">
    <property type="term" value="F:magnesium ion binding"/>
    <property type="evidence" value="ECO:0007669"/>
    <property type="project" value="UniProtKB-UniRule"/>
</dbReference>
<evidence type="ECO:0000256" key="1">
    <source>
        <dbReference type="ARBA" id="ARBA00022679"/>
    </source>
</evidence>
<keyword evidence="3 6" id="KW-0460">Magnesium</keyword>
<evidence type="ECO:0000256" key="6">
    <source>
        <dbReference type="HAMAP-Rule" id="MF_01659"/>
    </source>
</evidence>
<keyword evidence="2 6" id="KW-0479">Metal-binding</keyword>
<dbReference type="SUPFAM" id="SSF52518">
    <property type="entry name" value="Thiamin diphosphate-binding fold (THDP-binding)"/>
    <property type="match status" value="2"/>
</dbReference>
<name>A0A1B7ZCQ3_9FLAO</name>
<evidence type="ECO:0000256" key="2">
    <source>
        <dbReference type="ARBA" id="ARBA00022723"/>
    </source>
</evidence>
<dbReference type="EC" id="2.2.1.9" evidence="6"/>
<dbReference type="Gene3D" id="3.40.50.970">
    <property type="match status" value="2"/>
</dbReference>
<feature type="domain" description="Thiamine pyrophosphate enzyme N-terminal TPP-binding" evidence="7">
    <location>
        <begin position="9"/>
        <end position="121"/>
    </location>
</feature>
<dbReference type="AlphaFoldDB" id="A0A1B7ZCQ3"/>
<comment type="pathway">
    <text evidence="6">Quinol/quinone metabolism; 1,4-dihydroxy-2-naphthoate biosynthesis; 1,4-dihydroxy-2-naphthoate from chorismate: step 2/7.</text>
</comment>
<keyword evidence="1 6" id="KW-0808">Transferase</keyword>
<dbReference type="UniPathway" id="UPA00079"/>
<evidence type="ECO:0000259" key="7">
    <source>
        <dbReference type="Pfam" id="PF02776"/>
    </source>
</evidence>
<keyword evidence="9" id="KW-1185">Reference proteome</keyword>
<dbReference type="PIRSF" id="PIRSF004983">
    <property type="entry name" value="MenD"/>
    <property type="match status" value="1"/>
</dbReference>
<comment type="cofactor">
    <cofactor evidence="6">
        <name>Mg(2+)</name>
        <dbReference type="ChEBI" id="CHEBI:18420"/>
    </cofactor>
    <cofactor evidence="6">
        <name>Mn(2+)</name>
        <dbReference type="ChEBI" id="CHEBI:29035"/>
    </cofactor>
</comment>
<dbReference type="UniPathway" id="UPA01057">
    <property type="reaction ID" value="UER00164"/>
</dbReference>
<dbReference type="InterPro" id="IPR012001">
    <property type="entry name" value="Thiamin_PyroP_enz_TPP-bd_dom"/>
</dbReference>
<dbReference type="RefSeq" id="WP_068483468.1">
    <property type="nucleotide sequence ID" value="NZ_CP018760.1"/>
</dbReference>
<comment type="function">
    <text evidence="6">Catalyzes the thiamine diphosphate-dependent decarboxylation of 2-oxoglutarate and the subsequent addition of the resulting succinic semialdehyde-thiamine pyrophosphate anion to isochorismate to yield 2-succinyl-5-enolpyruvyl-6-hydroxy-3-cyclohexene-1-carboxylate (SEPHCHC).</text>
</comment>
<dbReference type="CDD" id="cd02009">
    <property type="entry name" value="TPP_SHCHC_synthase"/>
    <property type="match status" value="1"/>
</dbReference>
<evidence type="ECO:0000256" key="4">
    <source>
        <dbReference type="ARBA" id="ARBA00023052"/>
    </source>
</evidence>
<evidence type="ECO:0000313" key="9">
    <source>
        <dbReference type="Proteomes" id="UP000092164"/>
    </source>
</evidence>
<reference evidence="9" key="1">
    <citation type="submission" date="2016-06" db="EMBL/GenBank/DDBJ databases">
        <authorList>
            <person name="Zhan P."/>
        </authorList>
    </citation>
    <scope>NUCLEOTIDE SEQUENCE [LARGE SCALE GENOMIC DNA]</scope>
    <source>
        <strain evidence="9">T28</strain>
    </source>
</reference>
<comment type="subunit">
    <text evidence="6">Homodimer.</text>
</comment>
<keyword evidence="4 6" id="KW-0786">Thiamine pyrophosphate</keyword>
<evidence type="ECO:0000256" key="3">
    <source>
        <dbReference type="ARBA" id="ARBA00022842"/>
    </source>
</evidence>
<dbReference type="GO" id="GO:0030145">
    <property type="term" value="F:manganese ion binding"/>
    <property type="evidence" value="ECO:0007669"/>
    <property type="project" value="UniProtKB-UniRule"/>
</dbReference>
<dbReference type="GO" id="GO:0070204">
    <property type="term" value="F:2-succinyl-5-enolpyruvyl-6-hydroxy-3-cyclohexene-1-carboxylic-acid synthase activity"/>
    <property type="evidence" value="ECO:0007669"/>
    <property type="project" value="UniProtKB-UniRule"/>
</dbReference>
<dbReference type="NCBIfam" id="TIGR00173">
    <property type="entry name" value="menD"/>
    <property type="match status" value="1"/>
</dbReference>
<proteinExistence type="inferred from homology"/>
<dbReference type="Pfam" id="PF02776">
    <property type="entry name" value="TPP_enzyme_N"/>
    <property type="match status" value="1"/>
</dbReference>
<dbReference type="STRING" id="1836467.BTR34_14985"/>
<keyword evidence="5 6" id="KW-0464">Manganese</keyword>
<dbReference type="OrthoDB" id="9791859at2"/>
<dbReference type="InterPro" id="IPR029061">
    <property type="entry name" value="THDP-binding"/>
</dbReference>
<comment type="catalytic activity">
    <reaction evidence="6">
        <text>isochorismate + 2-oxoglutarate + H(+) = 5-enolpyruvoyl-6-hydroxy-2-succinyl-cyclohex-3-ene-1-carboxylate + CO2</text>
        <dbReference type="Rhea" id="RHEA:25593"/>
        <dbReference type="ChEBI" id="CHEBI:15378"/>
        <dbReference type="ChEBI" id="CHEBI:16526"/>
        <dbReference type="ChEBI" id="CHEBI:16810"/>
        <dbReference type="ChEBI" id="CHEBI:29780"/>
        <dbReference type="ChEBI" id="CHEBI:58818"/>
        <dbReference type="EC" id="2.2.1.9"/>
    </reaction>
</comment>
<dbReference type="PANTHER" id="PTHR42916">
    <property type="entry name" value="2-SUCCINYL-5-ENOLPYRUVYL-6-HYDROXY-3-CYCLOHEXENE-1-CARBOXYLATE SYNTHASE"/>
    <property type="match status" value="1"/>
</dbReference>
<dbReference type="GO" id="GO:0030976">
    <property type="term" value="F:thiamine pyrophosphate binding"/>
    <property type="evidence" value="ECO:0007669"/>
    <property type="project" value="UniProtKB-UniRule"/>
</dbReference>
<evidence type="ECO:0000313" key="8">
    <source>
        <dbReference type="EMBL" id="OBR40906.1"/>
    </source>
</evidence>
<comment type="pathway">
    <text evidence="6">Quinol/quinone metabolism; menaquinone biosynthesis.</text>
</comment>
<gene>
    <name evidence="6" type="primary">menD</name>
    <name evidence="8" type="ORF">A9200_15065</name>
</gene>
<dbReference type="InterPro" id="IPR004433">
    <property type="entry name" value="MenaQ_synth_MenD"/>
</dbReference>
<dbReference type="Proteomes" id="UP000092164">
    <property type="component" value="Unassembled WGS sequence"/>
</dbReference>
<keyword evidence="6" id="KW-0474">Menaquinone biosynthesis</keyword>
<dbReference type="GO" id="GO:0009234">
    <property type="term" value="P:menaquinone biosynthetic process"/>
    <property type="evidence" value="ECO:0007669"/>
    <property type="project" value="UniProtKB-UniRule"/>
</dbReference>
<organism evidence="8 9">
    <name type="scientific">Maribacter hydrothermalis</name>
    <dbReference type="NCBI Taxonomy" id="1836467"/>
    <lineage>
        <taxon>Bacteria</taxon>
        <taxon>Pseudomonadati</taxon>
        <taxon>Bacteroidota</taxon>
        <taxon>Flavobacteriia</taxon>
        <taxon>Flavobacteriales</taxon>
        <taxon>Flavobacteriaceae</taxon>
        <taxon>Maribacter</taxon>
    </lineage>
</organism>
<accession>A0A1B7ZCQ3</accession>
<dbReference type="CDD" id="cd07037">
    <property type="entry name" value="TPP_PYR_MenD"/>
    <property type="match status" value="1"/>
</dbReference>
<evidence type="ECO:0000256" key="5">
    <source>
        <dbReference type="ARBA" id="ARBA00023211"/>
    </source>
</evidence>
<dbReference type="EMBL" id="LZFP01000005">
    <property type="protein sequence ID" value="OBR40906.1"/>
    <property type="molecule type" value="Genomic_DNA"/>
</dbReference>